<dbReference type="JaponicusDB" id="SJAG_00355">
    <property type="gene designation" value="osh3"/>
</dbReference>
<dbReference type="FunFam" id="2.40.160.120:FF:000001">
    <property type="entry name" value="Oxysterol-binding protein"/>
    <property type="match status" value="1"/>
</dbReference>
<keyword evidence="2" id="KW-0813">Transport</keyword>
<feature type="compositionally biased region" description="Polar residues" evidence="5">
    <location>
        <begin position="303"/>
        <end position="327"/>
    </location>
</feature>
<dbReference type="PROSITE" id="PS50003">
    <property type="entry name" value="PH_DOMAIN"/>
    <property type="match status" value="1"/>
</dbReference>
<dbReference type="Gene3D" id="3.30.70.3490">
    <property type="match status" value="1"/>
</dbReference>
<dbReference type="SMART" id="SM00233">
    <property type="entry name" value="PH"/>
    <property type="match status" value="1"/>
</dbReference>
<protein>
    <submittedName>
        <fullName evidence="8">Sterol binding ankyrin repeat protein</fullName>
    </submittedName>
</protein>
<feature type="domain" description="PH" evidence="6">
    <location>
        <begin position="139"/>
        <end position="233"/>
    </location>
</feature>
<feature type="region of interest" description="Disordered" evidence="5">
    <location>
        <begin position="41"/>
        <end position="61"/>
    </location>
</feature>
<evidence type="ECO:0000259" key="7">
    <source>
        <dbReference type="PROSITE" id="PS50866"/>
    </source>
</evidence>
<dbReference type="GO" id="GO:0097038">
    <property type="term" value="C:perinuclear endoplasmic reticulum"/>
    <property type="evidence" value="ECO:0000318"/>
    <property type="project" value="GO_Central"/>
</dbReference>
<keyword evidence="10" id="KW-1185">Reference proteome</keyword>
<dbReference type="OrthoDB" id="1854502at2759"/>
<dbReference type="AlphaFoldDB" id="B6JVE7"/>
<dbReference type="VEuPathDB" id="FungiDB:SJAG_00355"/>
<feature type="compositionally biased region" description="Basic and acidic residues" evidence="5">
    <location>
        <begin position="42"/>
        <end position="55"/>
    </location>
</feature>
<dbReference type="GO" id="GO:0005886">
    <property type="term" value="C:plasma membrane"/>
    <property type="evidence" value="ECO:0000318"/>
    <property type="project" value="GO_Central"/>
</dbReference>
<evidence type="ECO:0000256" key="3">
    <source>
        <dbReference type="ARBA" id="ARBA00023055"/>
    </source>
</evidence>
<reference evidence="8 10" key="1">
    <citation type="journal article" date="2011" name="Science">
        <title>Comparative functional genomics of the fission yeasts.</title>
        <authorList>
            <person name="Rhind N."/>
            <person name="Chen Z."/>
            <person name="Yassour M."/>
            <person name="Thompson D.A."/>
            <person name="Haas B.J."/>
            <person name="Habib N."/>
            <person name="Wapinski I."/>
            <person name="Roy S."/>
            <person name="Lin M.F."/>
            <person name="Heiman D.I."/>
            <person name="Young S.K."/>
            <person name="Furuya K."/>
            <person name="Guo Y."/>
            <person name="Pidoux A."/>
            <person name="Chen H.M."/>
            <person name="Robbertse B."/>
            <person name="Goldberg J.M."/>
            <person name="Aoki K."/>
            <person name="Bayne E.H."/>
            <person name="Berlin A.M."/>
            <person name="Desjardins C.A."/>
            <person name="Dobbs E."/>
            <person name="Dukaj L."/>
            <person name="Fan L."/>
            <person name="FitzGerald M.G."/>
            <person name="French C."/>
            <person name="Gujja S."/>
            <person name="Hansen K."/>
            <person name="Keifenheim D."/>
            <person name="Levin J.Z."/>
            <person name="Mosher R.A."/>
            <person name="Mueller C.A."/>
            <person name="Pfiffner J."/>
            <person name="Priest M."/>
            <person name="Russ C."/>
            <person name="Smialowska A."/>
            <person name="Swoboda P."/>
            <person name="Sykes S.M."/>
            <person name="Vaughn M."/>
            <person name="Vengrova S."/>
            <person name="Yoder R."/>
            <person name="Zeng Q."/>
            <person name="Allshire R."/>
            <person name="Baulcombe D."/>
            <person name="Birren B.W."/>
            <person name="Brown W."/>
            <person name="Ekwall K."/>
            <person name="Kellis M."/>
            <person name="Leatherwood J."/>
            <person name="Levin H."/>
            <person name="Margalit H."/>
            <person name="Martienssen R."/>
            <person name="Nieduszynski C.A."/>
            <person name="Spatafora J.W."/>
            <person name="Friedman N."/>
            <person name="Dalgaard J.Z."/>
            <person name="Baumann P."/>
            <person name="Niki H."/>
            <person name="Regev A."/>
            <person name="Nusbaum C."/>
        </authorList>
    </citation>
    <scope>NUCLEOTIDE SEQUENCE [LARGE SCALE GENOMIC DNA]</scope>
    <source>
        <strain evidence="10">yFS275 / FY16936</strain>
    </source>
</reference>
<dbReference type="Gene3D" id="2.40.160.120">
    <property type="match status" value="1"/>
</dbReference>
<sequence>METVEVRSKDLLVRWLKVKENSVISWQVQPKRKSIRYAIYRKPGDGDDKNQHGNETKTGMTGIGKGRLAAAGLVPFYEGTRCMPDKPHTGSVLVKQAGLYAFVLDNTFSKNTAKTVTFILTVQCQPTLRPDMSTNDVKNQLLSGILLKKRRKKAQGYARRFFVLNVTEGTLTYYATSHSSAMRGKIPVGIAVISVSADTREINVDTGAELWNLKARSVQDWRRWCNAIERTKALHSAAAVPSSTEYTRESAFKQLSSIHARLRECVDIAHTYRRAQQSKVSISPSIPDIRIHLSDEAIDSHGSENPSSQPNNSTSDPNSQGSRVGDNTSAGIVLRRVTRLLNSLLHEVECFVQHYEFHRELAGQASPLSRNSIDSTTSDSWFDATDSASIMQVTHDKDSMTSSSEDAEDATNFTPNSLHKESSGSAQESVSNTLSTESSSTDSELTESSFESSPDLQTAPPSPDTLATSFEDETLVSSPSLRSSVTKHSRPLESSLSVRSTVPPKQQPKVPETFEQQLLRTIYHNHPLPPLPHARVKRRQTIPAITEQPPSMFQLLRKNIGKDVSAVTVPVVSNEPCSLLQRISEDLEYSELLDKANEASADMKMFYIVAFAISNFSNMRHKERSVRKVFSPLLGETFELVREDKNFRFIAEKVSHRPLIVASHAESPNWVWNHSPKPVQKFWGKSMELNTLGPVTIKLACGSTFKFVKPSCFLKNVAIGEKYVEPYDHLIITDLTTLDKAKIQFKSGGLFSGRNEDFVAHVTRKNGTTDSRFMKGKWTSHVSICSSTDKSYEKRIWSVGKLVNKPESHCGMTVFASQLNEITKIEEGMLPPTDTRLRPDQRYRENNILDKAEPLKLELEQKQRERRKAMEKNQEQWQPKWFKQVSDEHHEGPVWQLTQPDDYWQSRMKHSWGRCPKLW</sequence>
<accession>B6JVE7</accession>
<evidence type="ECO:0000313" key="9">
    <source>
        <dbReference type="JaponicusDB" id="SJAG_00355"/>
    </source>
</evidence>
<evidence type="ECO:0000256" key="4">
    <source>
        <dbReference type="ARBA" id="ARBA00023121"/>
    </source>
</evidence>
<comment type="similarity">
    <text evidence="1">Belongs to the OSBP family.</text>
</comment>
<dbReference type="Pfam" id="PF15409">
    <property type="entry name" value="PH_8"/>
    <property type="match status" value="1"/>
</dbReference>
<dbReference type="HOGENOM" id="CLU_007105_4_0_1"/>
<dbReference type="InterPro" id="IPR041680">
    <property type="entry name" value="PH_8"/>
</dbReference>
<dbReference type="EMBL" id="KE651166">
    <property type="protein sequence ID" value="EEB05348.1"/>
    <property type="molecule type" value="Genomic_DNA"/>
</dbReference>
<dbReference type="OMA" id="SYFVRWV"/>
<evidence type="ECO:0000259" key="6">
    <source>
        <dbReference type="PROSITE" id="PS50003"/>
    </source>
</evidence>
<dbReference type="InterPro" id="IPR011993">
    <property type="entry name" value="PH-like_dom_sf"/>
</dbReference>
<dbReference type="CDD" id="cd13289">
    <property type="entry name" value="PH_Osh3p_yeast"/>
    <property type="match status" value="1"/>
</dbReference>
<dbReference type="InterPro" id="IPR009038">
    <property type="entry name" value="GOLD_dom"/>
</dbReference>
<feature type="compositionally biased region" description="Polar residues" evidence="5">
    <location>
        <begin position="411"/>
        <end position="427"/>
    </location>
</feature>
<dbReference type="eggNOG" id="KOG1737">
    <property type="taxonomic scope" value="Eukaryota"/>
</dbReference>
<feature type="compositionally biased region" description="Polar residues" evidence="5">
    <location>
        <begin position="475"/>
        <end position="504"/>
    </location>
</feature>
<dbReference type="Gene3D" id="2.30.29.30">
    <property type="entry name" value="Pleckstrin-homology domain (PH domain)/Phosphotyrosine-binding domain (PTB)"/>
    <property type="match status" value="1"/>
</dbReference>
<keyword evidence="3" id="KW-0445">Lipid transport</keyword>
<dbReference type="Proteomes" id="UP000001744">
    <property type="component" value="Unassembled WGS sequence"/>
</dbReference>
<dbReference type="SUPFAM" id="SSF50729">
    <property type="entry name" value="PH domain-like"/>
    <property type="match status" value="1"/>
</dbReference>
<feature type="domain" description="GOLD" evidence="7">
    <location>
        <begin position="1"/>
        <end position="122"/>
    </location>
</feature>
<dbReference type="InterPro" id="IPR000648">
    <property type="entry name" value="Oxysterol-bd"/>
</dbReference>
<feature type="compositionally biased region" description="Low complexity" evidence="5">
    <location>
        <begin position="428"/>
        <end position="453"/>
    </location>
</feature>
<dbReference type="GO" id="GO:0032934">
    <property type="term" value="F:sterol binding"/>
    <property type="evidence" value="ECO:0000318"/>
    <property type="project" value="GO_Central"/>
</dbReference>
<keyword evidence="4" id="KW-0446">Lipid-binding</keyword>
<dbReference type="Pfam" id="PF01237">
    <property type="entry name" value="Oxysterol_BP"/>
    <property type="match status" value="1"/>
</dbReference>
<dbReference type="GO" id="GO:0120009">
    <property type="term" value="P:intermembrane lipid transfer"/>
    <property type="evidence" value="ECO:0007669"/>
    <property type="project" value="UniProtKB-ARBA"/>
</dbReference>
<evidence type="ECO:0000256" key="5">
    <source>
        <dbReference type="SAM" id="MobiDB-lite"/>
    </source>
</evidence>
<dbReference type="STRING" id="402676.B6JVE7"/>
<feature type="region of interest" description="Disordered" evidence="5">
    <location>
        <begin position="298"/>
        <end position="327"/>
    </location>
</feature>
<dbReference type="PROSITE" id="PS50866">
    <property type="entry name" value="GOLD"/>
    <property type="match status" value="1"/>
</dbReference>
<dbReference type="PANTHER" id="PTHR10972">
    <property type="entry name" value="OXYSTEROL-BINDING PROTEIN-RELATED"/>
    <property type="match status" value="1"/>
</dbReference>
<dbReference type="GO" id="GO:0035621">
    <property type="term" value="P:ER to Golgi ceramide transport"/>
    <property type="evidence" value="ECO:0000318"/>
    <property type="project" value="GO_Central"/>
</dbReference>
<evidence type="ECO:0000313" key="10">
    <source>
        <dbReference type="Proteomes" id="UP000001744"/>
    </source>
</evidence>
<dbReference type="InterPro" id="IPR001849">
    <property type="entry name" value="PH_domain"/>
</dbReference>
<dbReference type="GO" id="GO:0034727">
    <property type="term" value="P:piecemeal microautophagy of the nucleus"/>
    <property type="evidence" value="ECO:0000318"/>
    <property type="project" value="GO_Central"/>
</dbReference>
<dbReference type="GO" id="GO:0030011">
    <property type="term" value="P:maintenance of cell polarity"/>
    <property type="evidence" value="ECO:0000318"/>
    <property type="project" value="GO_Central"/>
</dbReference>
<dbReference type="RefSeq" id="XP_002171641.1">
    <property type="nucleotide sequence ID" value="XM_002171605.1"/>
</dbReference>
<dbReference type="InterPro" id="IPR036598">
    <property type="entry name" value="GOLD_dom_sf"/>
</dbReference>
<dbReference type="SUPFAM" id="SSF101576">
    <property type="entry name" value="Supernatant protein factor (SPF), C-terminal domain"/>
    <property type="match status" value="1"/>
</dbReference>
<dbReference type="GeneID" id="7049502"/>
<dbReference type="SUPFAM" id="SSF144000">
    <property type="entry name" value="Oxysterol-binding protein-like"/>
    <property type="match status" value="1"/>
</dbReference>
<dbReference type="GO" id="GO:0006887">
    <property type="term" value="P:exocytosis"/>
    <property type="evidence" value="ECO:0000318"/>
    <property type="project" value="GO_Central"/>
</dbReference>
<dbReference type="GO" id="GO:0032541">
    <property type="term" value="C:cortical endoplasmic reticulum"/>
    <property type="evidence" value="ECO:0000318"/>
    <property type="project" value="GO_Central"/>
</dbReference>
<dbReference type="InterPro" id="IPR037239">
    <property type="entry name" value="OSBP_sf"/>
</dbReference>
<name>B6JVE7_SCHJY</name>
<gene>
    <name evidence="9" type="primary">osh3</name>
    <name evidence="8" type="ORF">SJAG_00355</name>
</gene>
<feature type="region of interest" description="Disordered" evidence="5">
    <location>
        <begin position="394"/>
        <end position="510"/>
    </location>
</feature>
<dbReference type="GO" id="GO:0006897">
    <property type="term" value="P:endocytosis"/>
    <property type="evidence" value="ECO:0000318"/>
    <property type="project" value="GO_Central"/>
</dbReference>
<evidence type="ECO:0000256" key="1">
    <source>
        <dbReference type="ARBA" id="ARBA00008842"/>
    </source>
</evidence>
<dbReference type="GO" id="GO:0005829">
    <property type="term" value="C:cytosol"/>
    <property type="evidence" value="ECO:0000318"/>
    <property type="project" value="GO_Central"/>
</dbReference>
<proteinExistence type="inferred from homology"/>
<organism evidence="8 10">
    <name type="scientific">Schizosaccharomyces japonicus (strain yFS275 / FY16936)</name>
    <name type="common">Fission yeast</name>
    <dbReference type="NCBI Taxonomy" id="402676"/>
    <lineage>
        <taxon>Eukaryota</taxon>
        <taxon>Fungi</taxon>
        <taxon>Dikarya</taxon>
        <taxon>Ascomycota</taxon>
        <taxon>Taphrinomycotina</taxon>
        <taxon>Schizosaccharomycetes</taxon>
        <taxon>Schizosaccharomycetales</taxon>
        <taxon>Schizosaccharomycetaceae</taxon>
        <taxon>Schizosaccharomyces</taxon>
    </lineage>
</organism>
<dbReference type="PANTHER" id="PTHR10972:SF203">
    <property type="entry name" value="OXYSTEROL-BINDING PROTEIN HOMOLOG 3"/>
    <property type="match status" value="1"/>
</dbReference>
<dbReference type="Gene3D" id="2.60.120.680">
    <property type="entry name" value="GOLD domain"/>
    <property type="match status" value="1"/>
</dbReference>
<evidence type="ECO:0000256" key="2">
    <source>
        <dbReference type="ARBA" id="ARBA00022448"/>
    </source>
</evidence>
<evidence type="ECO:0000313" key="8">
    <source>
        <dbReference type="EMBL" id="EEB05348.1"/>
    </source>
</evidence>